<sequence>MSRLVMMSTADAAMITVVCLFRPTPRRGALGLQLVFSFVFSSVFKGTLVFSGAVTGRTLAPSVRKGTTNFPLVRQESPDRRRIDQN</sequence>
<evidence type="ECO:0008006" key="3">
    <source>
        <dbReference type="Google" id="ProtNLM"/>
    </source>
</evidence>
<proteinExistence type="predicted"/>
<evidence type="ECO:0000313" key="1">
    <source>
        <dbReference type="EMBL" id="GAA2452326.1"/>
    </source>
</evidence>
<gene>
    <name evidence="1" type="ORF">GCM10010191_83270</name>
</gene>
<dbReference type="EMBL" id="BAAARW010000039">
    <property type="protein sequence ID" value="GAA2452326.1"/>
    <property type="molecule type" value="Genomic_DNA"/>
</dbReference>
<evidence type="ECO:0000313" key="2">
    <source>
        <dbReference type="Proteomes" id="UP001501231"/>
    </source>
</evidence>
<accession>A0ABN3KBY7</accession>
<organism evidence="1 2">
    <name type="scientific">Actinomadura vinacea</name>
    <dbReference type="NCBI Taxonomy" id="115336"/>
    <lineage>
        <taxon>Bacteria</taxon>
        <taxon>Bacillati</taxon>
        <taxon>Actinomycetota</taxon>
        <taxon>Actinomycetes</taxon>
        <taxon>Streptosporangiales</taxon>
        <taxon>Thermomonosporaceae</taxon>
        <taxon>Actinomadura</taxon>
    </lineage>
</organism>
<reference evidence="1 2" key="1">
    <citation type="journal article" date="2019" name="Int. J. Syst. Evol. Microbiol.">
        <title>The Global Catalogue of Microorganisms (GCM) 10K type strain sequencing project: providing services to taxonomists for standard genome sequencing and annotation.</title>
        <authorList>
            <consortium name="The Broad Institute Genomics Platform"/>
            <consortium name="The Broad Institute Genome Sequencing Center for Infectious Disease"/>
            <person name="Wu L."/>
            <person name="Ma J."/>
        </authorList>
    </citation>
    <scope>NUCLEOTIDE SEQUENCE [LARGE SCALE GENOMIC DNA]</scope>
    <source>
        <strain evidence="1 2">JCM 3325</strain>
    </source>
</reference>
<protein>
    <recommendedName>
        <fullName evidence="3">Secreted protein</fullName>
    </recommendedName>
</protein>
<comment type="caution">
    <text evidence="1">The sequence shown here is derived from an EMBL/GenBank/DDBJ whole genome shotgun (WGS) entry which is preliminary data.</text>
</comment>
<name>A0ABN3KBY7_9ACTN</name>
<dbReference type="Proteomes" id="UP001501231">
    <property type="component" value="Unassembled WGS sequence"/>
</dbReference>
<keyword evidence="2" id="KW-1185">Reference proteome</keyword>